<dbReference type="AlphaFoldDB" id="A0A2K3MWP5"/>
<protein>
    <submittedName>
        <fullName evidence="3">Disease resistance protein (TIR-NBS-LRR class)</fullName>
    </submittedName>
</protein>
<evidence type="ECO:0000259" key="2">
    <source>
        <dbReference type="Pfam" id="PF23282"/>
    </source>
</evidence>
<comment type="caution">
    <text evidence="3">The sequence shown here is derived from an EMBL/GenBank/DDBJ whole genome shotgun (WGS) entry which is preliminary data.</text>
</comment>
<dbReference type="STRING" id="57577.A0A2K3MWP5"/>
<reference evidence="3 4" key="1">
    <citation type="journal article" date="2014" name="Am. J. Bot.">
        <title>Genome assembly and annotation for red clover (Trifolium pratense; Fabaceae).</title>
        <authorList>
            <person name="Istvanek J."/>
            <person name="Jaros M."/>
            <person name="Krenek A."/>
            <person name="Repkova J."/>
        </authorList>
    </citation>
    <scope>NUCLEOTIDE SEQUENCE [LARGE SCALE GENOMIC DNA]</scope>
    <source>
        <strain evidence="4">cv. Tatra</strain>
        <tissue evidence="3">Young leaves</tissue>
    </source>
</reference>
<evidence type="ECO:0000313" key="4">
    <source>
        <dbReference type="Proteomes" id="UP000236291"/>
    </source>
</evidence>
<reference evidence="3 4" key="2">
    <citation type="journal article" date="2017" name="Front. Plant Sci.">
        <title>Gene Classification and Mining of Molecular Markers Useful in Red Clover (Trifolium pratense) Breeding.</title>
        <authorList>
            <person name="Istvanek J."/>
            <person name="Dluhosova J."/>
            <person name="Dluhos P."/>
            <person name="Patkova L."/>
            <person name="Nedelnik J."/>
            <person name="Repkova J."/>
        </authorList>
    </citation>
    <scope>NUCLEOTIDE SEQUENCE [LARGE SCALE GENOMIC DNA]</scope>
    <source>
        <strain evidence="4">cv. Tatra</strain>
        <tissue evidence="3">Young leaves</tissue>
    </source>
</reference>
<dbReference type="PRINTS" id="PR00364">
    <property type="entry name" value="DISEASERSIST"/>
</dbReference>
<name>A0A2K3MWP5_TRIPR</name>
<organism evidence="3 4">
    <name type="scientific">Trifolium pratense</name>
    <name type="common">Red clover</name>
    <dbReference type="NCBI Taxonomy" id="57577"/>
    <lineage>
        <taxon>Eukaryota</taxon>
        <taxon>Viridiplantae</taxon>
        <taxon>Streptophyta</taxon>
        <taxon>Embryophyta</taxon>
        <taxon>Tracheophyta</taxon>
        <taxon>Spermatophyta</taxon>
        <taxon>Magnoliopsida</taxon>
        <taxon>eudicotyledons</taxon>
        <taxon>Gunneridae</taxon>
        <taxon>Pentapetalae</taxon>
        <taxon>rosids</taxon>
        <taxon>fabids</taxon>
        <taxon>Fabales</taxon>
        <taxon>Fabaceae</taxon>
        <taxon>Papilionoideae</taxon>
        <taxon>50 kb inversion clade</taxon>
        <taxon>NPAAA clade</taxon>
        <taxon>Hologalegina</taxon>
        <taxon>IRL clade</taxon>
        <taxon>Trifolieae</taxon>
        <taxon>Trifolium</taxon>
    </lineage>
</organism>
<keyword evidence="1" id="KW-0677">Repeat</keyword>
<evidence type="ECO:0000256" key="1">
    <source>
        <dbReference type="ARBA" id="ARBA00022737"/>
    </source>
</evidence>
<dbReference type="Gene3D" id="3.80.10.10">
    <property type="entry name" value="Ribonuclease Inhibitor"/>
    <property type="match status" value="1"/>
</dbReference>
<sequence>IEGFSELSEKIVACCGGLPLALEVIGSSLSERTRKAHWTCTLSKLRRIPNDRVLKTLKISYDGLKDDLVKDIFLDICCFFIGKDISYVTEILNGCGLFADAGIADLIDQSLLKVEKNSKLGMHDLLRDMGREIVKRSTKKLGKRSRLWFHEDVREVLNGNSGTDSVEGLVLKSQSNMNVSFKADSFMEMKKLRLLQLNHVDLTGDYVHLSQKLRWLHWQGFTDDCIPDSFYQKNLVVFELKHSNIKQLWNETKLMEKLKILNLSYSKHLTCTPDFSKLPNLEKLIMKDCSSLSELHHSIGDLENILLINLKDCTSLRNLPEKVYQLKSLKTLILSGCSKIDKLEEDIEQMEPWTNVFPSVSWSRMSPTVEFPPFISPFDNHYDINFREPETSQNSNLSLRKLLIGMGSCHIVTDSLGKSIPQGLTTNDSSEFSLLGGNYPSWLAYTGEGPSVRFQVPENIDCQVKGIILCVAYSSTPKNMVAECLTNVLIINYTKFTIHIYKRDTLMPFNGEDWKSVTSNLGHGDDVHICLVFGHGLIVKETTVYLIYGQSVTTELEKSMEVEPSTNMEMEPTEEVNVQLSPEVDMQPSPDAKLEASITMEIEHSISVHDPIVIPHIEIPETRVEDHIPPAPPVSPPSPEENKLAIIVFEQSFTEETTAVEFELSKPASLFLEHEAPTVESTEVGSSSTAPPPAFVTLESFDSYVASNNAINEANTEKVGTIIATQLQMQQTLQLILEKVTKP</sequence>
<accession>A0A2K3MWP5</accession>
<dbReference type="SUPFAM" id="SSF52058">
    <property type="entry name" value="L domain-like"/>
    <property type="match status" value="1"/>
</dbReference>
<dbReference type="ExpressionAtlas" id="A0A2K3MWP5">
    <property type="expression patterns" value="baseline"/>
</dbReference>
<dbReference type="GO" id="GO:0043531">
    <property type="term" value="F:ADP binding"/>
    <property type="evidence" value="ECO:0007669"/>
    <property type="project" value="InterPro"/>
</dbReference>
<dbReference type="InterPro" id="IPR036390">
    <property type="entry name" value="WH_DNA-bd_sf"/>
</dbReference>
<proteinExistence type="predicted"/>
<dbReference type="PANTHER" id="PTHR11017">
    <property type="entry name" value="LEUCINE-RICH REPEAT-CONTAINING PROTEIN"/>
    <property type="match status" value="1"/>
</dbReference>
<dbReference type="Proteomes" id="UP000236291">
    <property type="component" value="Unassembled WGS sequence"/>
</dbReference>
<dbReference type="InterPro" id="IPR032675">
    <property type="entry name" value="LRR_dom_sf"/>
</dbReference>
<dbReference type="GO" id="GO:0006952">
    <property type="term" value="P:defense response"/>
    <property type="evidence" value="ECO:0007669"/>
    <property type="project" value="InterPro"/>
</dbReference>
<evidence type="ECO:0000313" key="3">
    <source>
        <dbReference type="EMBL" id="PNX95230.1"/>
    </source>
</evidence>
<dbReference type="Pfam" id="PF23282">
    <property type="entry name" value="WHD_ROQ1"/>
    <property type="match status" value="1"/>
</dbReference>
<dbReference type="InterPro" id="IPR044974">
    <property type="entry name" value="Disease_R_plants"/>
</dbReference>
<dbReference type="Gene3D" id="1.10.8.430">
    <property type="entry name" value="Helical domain of apoptotic protease-activating factors"/>
    <property type="match status" value="1"/>
</dbReference>
<feature type="non-terminal residue" evidence="3">
    <location>
        <position position="1"/>
    </location>
</feature>
<dbReference type="InterPro" id="IPR058192">
    <property type="entry name" value="WHD_ROQ1-like"/>
</dbReference>
<dbReference type="EMBL" id="ASHM01013252">
    <property type="protein sequence ID" value="PNX95230.1"/>
    <property type="molecule type" value="Genomic_DNA"/>
</dbReference>
<gene>
    <name evidence="3" type="ORF">L195_g018415</name>
</gene>
<dbReference type="InterPro" id="IPR042197">
    <property type="entry name" value="Apaf_helical"/>
</dbReference>
<dbReference type="SUPFAM" id="SSF52540">
    <property type="entry name" value="P-loop containing nucleoside triphosphate hydrolases"/>
    <property type="match status" value="1"/>
</dbReference>
<dbReference type="PANTHER" id="PTHR11017:SF560">
    <property type="entry name" value="RESISTANCE PROTEIN (TIR-NBS-LRR CLASS), PUTATIVE-RELATED"/>
    <property type="match status" value="1"/>
</dbReference>
<dbReference type="InterPro" id="IPR027417">
    <property type="entry name" value="P-loop_NTPase"/>
</dbReference>
<dbReference type="SUPFAM" id="SSF46785">
    <property type="entry name" value="Winged helix' DNA-binding domain"/>
    <property type="match status" value="1"/>
</dbReference>
<feature type="domain" description="Disease resistance protein Roq1-like winged-helix" evidence="2">
    <location>
        <begin position="70"/>
        <end position="136"/>
    </location>
</feature>